<organism evidence="1 2">
    <name type="scientific">Ascaris lumbricoides</name>
    <name type="common">Giant roundworm</name>
    <dbReference type="NCBI Taxonomy" id="6252"/>
    <lineage>
        <taxon>Eukaryota</taxon>
        <taxon>Metazoa</taxon>
        <taxon>Ecdysozoa</taxon>
        <taxon>Nematoda</taxon>
        <taxon>Chromadorea</taxon>
        <taxon>Rhabditida</taxon>
        <taxon>Spirurina</taxon>
        <taxon>Ascaridomorpha</taxon>
        <taxon>Ascaridoidea</taxon>
        <taxon>Ascarididae</taxon>
        <taxon>Ascaris</taxon>
    </lineage>
</organism>
<evidence type="ECO:0000313" key="2">
    <source>
        <dbReference type="WBParaSite" id="ALUE_0000400101-mRNA-1"/>
    </source>
</evidence>
<name>A0A0M3HPV2_ASCLU</name>
<sequence>MMAICEMRELTTKKSRCDGLKIDGERYHKSSPTRRARLGFKLEWHDPSLARCMLKVESRPGWLNSSAAVSG</sequence>
<evidence type="ECO:0000313" key="1">
    <source>
        <dbReference type="Proteomes" id="UP000036681"/>
    </source>
</evidence>
<dbReference type="AlphaFoldDB" id="A0A0M3HPV2"/>
<protein>
    <submittedName>
        <fullName evidence="2">Uncharacterized protein</fullName>
    </submittedName>
</protein>
<keyword evidence="1" id="KW-1185">Reference proteome</keyword>
<reference evidence="2" key="1">
    <citation type="submission" date="2017-02" db="UniProtKB">
        <authorList>
            <consortium name="WormBaseParasite"/>
        </authorList>
    </citation>
    <scope>IDENTIFICATION</scope>
</reference>
<proteinExistence type="predicted"/>
<accession>A0A0M3HPV2</accession>
<dbReference type="WBParaSite" id="ALUE_0000400101-mRNA-1">
    <property type="protein sequence ID" value="ALUE_0000400101-mRNA-1"/>
    <property type="gene ID" value="ALUE_0000400101"/>
</dbReference>
<dbReference type="Proteomes" id="UP000036681">
    <property type="component" value="Unplaced"/>
</dbReference>